<reference evidence="1 2" key="1">
    <citation type="journal article" date="2011" name="Curr. Microbiol.">
        <title>Luteibacter jiangsuensis sp. nov.: a methamidophos-degrading bacterium isolated from a methamidophos-manufacturing factory.</title>
        <authorList>
            <person name="Wang L."/>
            <person name="Wang G.L."/>
            <person name="Li S.P."/>
            <person name="Jiang J.D."/>
        </authorList>
    </citation>
    <scope>NUCLEOTIDE SEQUENCE [LARGE SCALE GENOMIC DNA]</scope>
    <source>
        <strain evidence="1 2">CGMCC 1.10133</strain>
    </source>
</reference>
<dbReference type="RefSeq" id="WP_167121941.1">
    <property type="nucleotide sequence ID" value="NZ_JAAQQR010000001.1"/>
</dbReference>
<protein>
    <submittedName>
        <fullName evidence="1">Uncharacterized protein</fullName>
    </submittedName>
</protein>
<accession>A0ABX0PXP5</accession>
<dbReference type="InterPro" id="IPR053855">
    <property type="entry name" value="DUF6931"/>
</dbReference>
<dbReference type="Proteomes" id="UP001429601">
    <property type="component" value="Unassembled WGS sequence"/>
</dbReference>
<dbReference type="Pfam" id="PF22011">
    <property type="entry name" value="DUF6931"/>
    <property type="match status" value="1"/>
</dbReference>
<organism evidence="1 2">
    <name type="scientific">Luteibacter jiangsuensis</name>
    <dbReference type="NCBI Taxonomy" id="637577"/>
    <lineage>
        <taxon>Bacteria</taxon>
        <taxon>Pseudomonadati</taxon>
        <taxon>Pseudomonadota</taxon>
        <taxon>Gammaproteobacteria</taxon>
        <taxon>Lysobacterales</taxon>
        <taxon>Rhodanobacteraceae</taxon>
        <taxon>Luteibacter</taxon>
    </lineage>
</organism>
<dbReference type="EMBL" id="JAAQQR010000001">
    <property type="protein sequence ID" value="NID03308.1"/>
    <property type="molecule type" value="Genomic_DNA"/>
</dbReference>
<proteinExistence type="predicted"/>
<keyword evidence="2" id="KW-1185">Reference proteome</keyword>
<evidence type="ECO:0000313" key="1">
    <source>
        <dbReference type="EMBL" id="NID03308.1"/>
    </source>
</evidence>
<name>A0ABX0PXP5_9GAMM</name>
<evidence type="ECO:0000313" key="2">
    <source>
        <dbReference type="Proteomes" id="UP001429601"/>
    </source>
</evidence>
<gene>
    <name evidence="1" type="ORF">HBF26_00305</name>
</gene>
<sequence length="178" mass="18337">MTRPSLPDVAQAMGILPASLTTLHPGSPPGEAIRALLDGGQPGTALRLLAGWLPRGYVVPWACQCVREGQLSAVDGEGLTLAESWLRHRRETDRASALAFAARQRFVGIGPMLAAGAGWSTGNLTDAAGKAIGPVPLPLMPRMAAGAVLLAAASSPVFASCCRAFAETGLTLLPTEES</sequence>
<comment type="caution">
    <text evidence="1">The sequence shown here is derived from an EMBL/GenBank/DDBJ whole genome shotgun (WGS) entry which is preliminary data.</text>
</comment>